<feature type="domain" description="2-oxoacid dehydrogenase acyltransferase catalytic" evidence="1">
    <location>
        <begin position="59"/>
        <end position="122"/>
    </location>
</feature>
<accession>A0A1D6IQ12</accession>
<dbReference type="GO" id="GO:0006086">
    <property type="term" value="P:pyruvate decarboxylation to acetyl-CoA"/>
    <property type="evidence" value="ECO:0007669"/>
    <property type="project" value="InterPro"/>
</dbReference>
<evidence type="ECO:0000259" key="1">
    <source>
        <dbReference type="Pfam" id="PF00198"/>
    </source>
</evidence>
<dbReference type="Pfam" id="PF00198">
    <property type="entry name" value="2-oxoacid_dh"/>
    <property type="match status" value="1"/>
</dbReference>
<dbReference type="EMBL" id="CM000786">
    <property type="protein sequence ID" value="AQK38501.1"/>
    <property type="molecule type" value="Genomic_DNA"/>
</dbReference>
<reference evidence="2" key="1">
    <citation type="submission" date="2015-12" db="EMBL/GenBank/DDBJ databases">
        <title>Update maize B73 reference genome by single molecule sequencing technologies.</title>
        <authorList>
            <consortium name="Maize Genome Sequencing Project"/>
            <person name="Ware D."/>
        </authorList>
    </citation>
    <scope>NUCLEOTIDE SEQUENCE</scope>
    <source>
        <tissue evidence="2">Seedling</tissue>
    </source>
</reference>
<dbReference type="PANTHER" id="PTHR23151">
    <property type="entry name" value="DIHYDROLIPOAMIDE ACETYL/SUCCINYL-TRANSFERASE-RELATED"/>
    <property type="match status" value="1"/>
</dbReference>
<dbReference type="SUPFAM" id="SSF52777">
    <property type="entry name" value="CoA-dependent acyltransferases"/>
    <property type="match status" value="1"/>
</dbReference>
<dbReference type="AlphaFoldDB" id="A0A1D6IQ12"/>
<dbReference type="GO" id="GO:0016747">
    <property type="term" value="F:acyltransferase activity, transferring groups other than amino-acyl groups"/>
    <property type="evidence" value="ECO:0007669"/>
    <property type="project" value="UniProtKB-ARBA"/>
</dbReference>
<proteinExistence type="predicted"/>
<dbReference type="InterPro" id="IPR001078">
    <property type="entry name" value="2-oxoacid_DH_actylTfrase"/>
</dbReference>
<dbReference type="STRING" id="4577.A0A1D6IQ12"/>
<dbReference type="InterPro" id="IPR045257">
    <property type="entry name" value="E2/Pdx1"/>
</dbReference>
<dbReference type="Gene3D" id="3.30.559.10">
    <property type="entry name" value="Chloramphenicol acetyltransferase-like domain"/>
    <property type="match status" value="1"/>
</dbReference>
<dbReference type="InParanoid" id="A0A1D6IQ12"/>
<sequence length="220" mass="23796">MDYVPPLYRTAACGVGVVRQQDSSSRMMNNNSGDDVGGPGWGMGLGVPDVPLGSIIKSKGVTMTVLLAKAIAMALLQHPMVNLQLQGWKELHINSSINIAIAVAIDGGLITLALQDAGKKIISKNKMLLFHEGVIETKTVGTRVKESEAVLVEKEVELINEPQIQESPSAPALLDDEVPDRLLVDAILNEVVPKITWILRAEICLQYCDAIQNKLHRQSG</sequence>
<evidence type="ECO:0000313" key="2">
    <source>
        <dbReference type="EMBL" id="AQK38501.1"/>
    </source>
</evidence>
<protein>
    <recommendedName>
        <fullName evidence="1">2-oxoacid dehydrogenase acyltransferase catalytic domain-containing protein</fullName>
    </recommendedName>
</protein>
<dbReference type="PANTHER" id="PTHR23151:SF75">
    <property type="entry name" value="DIHYDROLIPOYLLYSINE-RESIDUE ACETYLTRANSFERASE COMPONENT 5 OF PYRUVATE DEHYDROGENASE COMPLEX, CHLOROPLASTIC"/>
    <property type="match status" value="1"/>
</dbReference>
<name>A0A1D6IQ12_MAIZE</name>
<dbReference type="InterPro" id="IPR023213">
    <property type="entry name" value="CAT-like_dom_sf"/>
</dbReference>
<gene>
    <name evidence="2" type="ORF">ZEAMMB73_Zm00001d023212</name>
</gene>
<organism evidence="2">
    <name type="scientific">Zea mays</name>
    <name type="common">Maize</name>
    <dbReference type="NCBI Taxonomy" id="4577"/>
    <lineage>
        <taxon>Eukaryota</taxon>
        <taxon>Viridiplantae</taxon>
        <taxon>Streptophyta</taxon>
        <taxon>Embryophyta</taxon>
        <taxon>Tracheophyta</taxon>
        <taxon>Spermatophyta</taxon>
        <taxon>Magnoliopsida</taxon>
        <taxon>Liliopsida</taxon>
        <taxon>Poales</taxon>
        <taxon>Poaceae</taxon>
        <taxon>PACMAD clade</taxon>
        <taxon>Panicoideae</taxon>
        <taxon>Andropogonodae</taxon>
        <taxon>Andropogoneae</taxon>
        <taxon>Tripsacinae</taxon>
        <taxon>Zea</taxon>
    </lineage>
</organism>
<dbReference type="GO" id="GO:0045254">
    <property type="term" value="C:pyruvate dehydrogenase complex"/>
    <property type="evidence" value="ECO:0007669"/>
    <property type="project" value="InterPro"/>
</dbReference>